<name>A0A1A9QEI2_9MOLU</name>
<feature type="domain" description="UvrD-like helicase ATP-binding" evidence="11">
    <location>
        <begin position="1"/>
        <end position="69"/>
    </location>
</feature>
<accession>A0A1A9QEI2</accession>
<dbReference type="Gene3D" id="1.10.486.10">
    <property type="entry name" value="PCRA, domain 4"/>
    <property type="match status" value="1"/>
</dbReference>
<dbReference type="GO" id="GO:0016887">
    <property type="term" value="F:ATP hydrolysis activity"/>
    <property type="evidence" value="ECO:0007669"/>
    <property type="project" value="RHEA"/>
</dbReference>
<organism evidence="13 14">
    <name type="scientific">Candidatus Mycoplasma haematobovis</name>
    <dbReference type="NCBI Taxonomy" id="432608"/>
    <lineage>
        <taxon>Bacteria</taxon>
        <taxon>Bacillati</taxon>
        <taxon>Mycoplasmatota</taxon>
        <taxon>Mollicutes</taxon>
        <taxon>Mycoplasmataceae</taxon>
        <taxon>Mycoplasma</taxon>
    </lineage>
</organism>
<dbReference type="GO" id="GO:0000725">
    <property type="term" value="P:recombinational repair"/>
    <property type="evidence" value="ECO:0007669"/>
    <property type="project" value="TreeGrafter"/>
</dbReference>
<feature type="compositionally biased region" description="Acidic residues" evidence="10">
    <location>
        <begin position="422"/>
        <end position="438"/>
    </location>
</feature>
<comment type="caution">
    <text evidence="13">The sequence shown here is derived from an EMBL/GenBank/DDBJ whole genome shotgun (WGS) entry which is preliminary data.</text>
</comment>
<evidence type="ECO:0000256" key="3">
    <source>
        <dbReference type="ARBA" id="ARBA00022806"/>
    </source>
</evidence>
<evidence type="ECO:0000313" key="14">
    <source>
        <dbReference type="Proteomes" id="UP000077623"/>
    </source>
</evidence>
<comment type="catalytic activity">
    <reaction evidence="8">
        <text>ATP + H2O = ADP + phosphate + H(+)</text>
        <dbReference type="Rhea" id="RHEA:13065"/>
        <dbReference type="ChEBI" id="CHEBI:15377"/>
        <dbReference type="ChEBI" id="CHEBI:15378"/>
        <dbReference type="ChEBI" id="CHEBI:30616"/>
        <dbReference type="ChEBI" id="CHEBI:43474"/>
        <dbReference type="ChEBI" id="CHEBI:456216"/>
        <dbReference type="EC" id="5.6.2.4"/>
    </reaction>
</comment>
<feature type="region of interest" description="Disordered" evidence="10">
    <location>
        <begin position="422"/>
        <end position="459"/>
    </location>
</feature>
<dbReference type="GO" id="GO:0005524">
    <property type="term" value="F:ATP binding"/>
    <property type="evidence" value="ECO:0007669"/>
    <property type="project" value="UniProtKB-UniRule"/>
</dbReference>
<proteinExistence type="predicted"/>
<dbReference type="PANTHER" id="PTHR11070:SF2">
    <property type="entry name" value="ATP-DEPENDENT DNA HELICASE SRS2"/>
    <property type="match status" value="1"/>
</dbReference>
<evidence type="ECO:0000256" key="6">
    <source>
        <dbReference type="ARBA" id="ARBA00034617"/>
    </source>
</evidence>
<dbReference type="InterPro" id="IPR014016">
    <property type="entry name" value="UvrD-like_ATP-bd"/>
</dbReference>
<dbReference type="GO" id="GO:0003677">
    <property type="term" value="F:DNA binding"/>
    <property type="evidence" value="ECO:0007669"/>
    <property type="project" value="InterPro"/>
</dbReference>
<dbReference type="SUPFAM" id="SSF52540">
    <property type="entry name" value="P-loop containing nucleoside triphosphate hydrolases"/>
    <property type="match status" value="1"/>
</dbReference>
<dbReference type="AlphaFoldDB" id="A0A1A9QEI2"/>
<dbReference type="InterPro" id="IPR014017">
    <property type="entry name" value="DNA_helicase_UvrD-like_C"/>
</dbReference>
<dbReference type="PROSITE" id="PS51217">
    <property type="entry name" value="UVRD_HELICASE_CTER"/>
    <property type="match status" value="1"/>
</dbReference>
<keyword evidence="14" id="KW-1185">Reference proteome</keyword>
<dbReference type="Gene3D" id="3.40.50.300">
    <property type="entry name" value="P-loop containing nucleotide triphosphate hydrolases"/>
    <property type="match status" value="2"/>
</dbReference>
<evidence type="ECO:0000259" key="11">
    <source>
        <dbReference type="PROSITE" id="PS51198"/>
    </source>
</evidence>
<evidence type="ECO:0000256" key="9">
    <source>
        <dbReference type="PROSITE-ProRule" id="PRU00560"/>
    </source>
</evidence>
<dbReference type="InterPro" id="IPR027417">
    <property type="entry name" value="P-loop_NTPase"/>
</dbReference>
<dbReference type="EC" id="5.6.2.4" evidence="7"/>
<dbReference type="InterPro" id="IPR000212">
    <property type="entry name" value="DNA_helicase_UvrD/REP"/>
</dbReference>
<keyword evidence="5" id="KW-0413">Isomerase</keyword>
<evidence type="ECO:0000256" key="5">
    <source>
        <dbReference type="ARBA" id="ARBA00023235"/>
    </source>
</evidence>
<dbReference type="STRING" id="432608.A6V39_04260"/>
<protein>
    <recommendedName>
        <fullName evidence="7">DNA 3'-5' helicase</fullName>
        <ecNumber evidence="7">5.6.2.4</ecNumber>
    </recommendedName>
</protein>
<keyword evidence="2 9" id="KW-0378">Hydrolase</keyword>
<dbReference type="PROSITE" id="PS51198">
    <property type="entry name" value="UVRD_HELICASE_ATP_BIND"/>
    <property type="match status" value="1"/>
</dbReference>
<dbReference type="GO" id="GO:0005829">
    <property type="term" value="C:cytosol"/>
    <property type="evidence" value="ECO:0007669"/>
    <property type="project" value="TreeGrafter"/>
</dbReference>
<dbReference type="EMBL" id="LWUJ01000012">
    <property type="protein sequence ID" value="OAL10100.1"/>
    <property type="molecule type" value="Genomic_DNA"/>
</dbReference>
<keyword evidence="4 9" id="KW-0067">ATP-binding</keyword>
<dbReference type="Pfam" id="PF00580">
    <property type="entry name" value="UvrD-helicase"/>
    <property type="match status" value="1"/>
</dbReference>
<dbReference type="PANTHER" id="PTHR11070">
    <property type="entry name" value="UVRD / RECB / PCRA DNA HELICASE FAMILY MEMBER"/>
    <property type="match status" value="1"/>
</dbReference>
<dbReference type="Pfam" id="PF13361">
    <property type="entry name" value="UvrD_C"/>
    <property type="match status" value="1"/>
</dbReference>
<gene>
    <name evidence="13" type="ORF">A6V39_04260</name>
</gene>
<evidence type="ECO:0000256" key="4">
    <source>
        <dbReference type="ARBA" id="ARBA00022840"/>
    </source>
</evidence>
<evidence type="ECO:0000313" key="13">
    <source>
        <dbReference type="EMBL" id="OAL10100.1"/>
    </source>
</evidence>
<dbReference type="GO" id="GO:0043138">
    <property type="term" value="F:3'-5' DNA helicase activity"/>
    <property type="evidence" value="ECO:0007669"/>
    <property type="project" value="UniProtKB-EC"/>
</dbReference>
<evidence type="ECO:0000256" key="10">
    <source>
        <dbReference type="SAM" id="MobiDB-lite"/>
    </source>
</evidence>
<comment type="caution">
    <text evidence="9">Lacks conserved residue(s) required for the propagation of feature annotation.</text>
</comment>
<comment type="catalytic activity">
    <reaction evidence="6">
        <text>Couples ATP hydrolysis with the unwinding of duplex DNA by translocating in the 3'-5' direction.</text>
        <dbReference type="EC" id="5.6.2.4"/>
    </reaction>
</comment>
<keyword evidence="1 9" id="KW-0547">Nucleotide-binding</keyword>
<sequence length="459" mass="53838">MFDEFQDIDPIQFRIISKLSQDNRNIFCVGDPDQAIYGFRNALPEAFQDFKNYFDDAEIVKLEINYRSTVQILDVANELINKKKNIFSKYLIPGSKEKNGEKVRHFITTNPEREIEEITNTILSLHKQKKVPFKKFAVLFRNWSYGRRVNEVLTQKRIPFFSEDLKRLWNREEIKDSLAYLNIAFEDDIYNANKSLLRVINKPARGFGAKFLEILTNEARELGRPLIKHIVSKEKVNSEQKCEDLCNILKTIRNIAKDKKRPLHNRVTRILRESGLISHFQKVDPLRVSNINTFLQLIFDQDLNDLEQIKERLRELTKYTADRDVVYLTTIHGAKGLEFDYVFVMHMDEGKIPSKFTLLEKEPNEFEQRINEERRLTYVAFTRAKKALFLSSAFGQAMISRFVKDVETKIFSIVDLFADPSDDMLDDQLSEEEMYSDEDLQRGSDLEEAKDLQDDDEDG</sequence>
<evidence type="ECO:0000256" key="7">
    <source>
        <dbReference type="ARBA" id="ARBA00034808"/>
    </source>
</evidence>
<evidence type="ECO:0000256" key="8">
    <source>
        <dbReference type="ARBA" id="ARBA00048988"/>
    </source>
</evidence>
<keyword evidence="3 9" id="KW-0347">Helicase</keyword>
<evidence type="ECO:0000256" key="2">
    <source>
        <dbReference type="ARBA" id="ARBA00022801"/>
    </source>
</evidence>
<reference evidence="14" key="1">
    <citation type="submission" date="2016-04" db="EMBL/GenBank/DDBJ databases">
        <authorList>
            <person name="Quiroz-Castaneda R.E."/>
            <person name="Martinez-Ocampo F."/>
        </authorList>
    </citation>
    <scope>NUCLEOTIDE SEQUENCE [LARGE SCALE GENOMIC DNA]</scope>
    <source>
        <strain evidence="14">INIFAP01</strain>
    </source>
</reference>
<evidence type="ECO:0000259" key="12">
    <source>
        <dbReference type="PROSITE" id="PS51217"/>
    </source>
</evidence>
<feature type="domain" description="UvrD-like helicase C-terminal" evidence="12">
    <location>
        <begin position="70"/>
        <end position="336"/>
    </location>
</feature>
<feature type="compositionally biased region" description="Basic and acidic residues" evidence="10">
    <location>
        <begin position="439"/>
        <end position="452"/>
    </location>
</feature>
<evidence type="ECO:0000256" key="1">
    <source>
        <dbReference type="ARBA" id="ARBA00022741"/>
    </source>
</evidence>
<dbReference type="Proteomes" id="UP000077623">
    <property type="component" value="Unassembled WGS sequence"/>
</dbReference>